<dbReference type="Gene3D" id="3.10.50.40">
    <property type="match status" value="1"/>
</dbReference>
<feature type="domain" description="PPIase FKBP-type" evidence="11">
    <location>
        <begin position="8"/>
        <end position="84"/>
    </location>
</feature>
<dbReference type="PROSITE" id="PS50059">
    <property type="entry name" value="FKBP_PPIASE"/>
    <property type="match status" value="1"/>
</dbReference>
<reference evidence="12 13" key="1">
    <citation type="submission" date="2018-10" db="EMBL/GenBank/DDBJ databases">
        <title>Genomic Encyclopedia of Archaeal and Bacterial Type Strains, Phase II (KMG-II): from individual species to whole genera.</title>
        <authorList>
            <person name="Goeker M."/>
        </authorList>
    </citation>
    <scope>NUCLEOTIDE SEQUENCE [LARGE SCALE GENOMIC DNA]</scope>
    <source>
        <strain evidence="12 13">VM1</strain>
    </source>
</reference>
<comment type="function">
    <text evidence="8">Also involved in hydrogenase metallocenter assembly, probably by participating in the nickel insertion step. This function in hydrogenase biosynthesis requires chaperone activity and the presence of the metal-binding domain, but not PPIase activity.</text>
</comment>
<keyword evidence="4" id="KW-0963">Cytoplasm</keyword>
<dbReference type="PANTHER" id="PTHR47861">
    <property type="entry name" value="FKBP-TYPE PEPTIDYL-PROLYL CIS-TRANS ISOMERASE SLYD"/>
    <property type="match status" value="1"/>
</dbReference>
<comment type="catalytic activity">
    <reaction evidence="1 9 10">
        <text>[protein]-peptidylproline (omega=180) = [protein]-peptidylproline (omega=0)</text>
        <dbReference type="Rhea" id="RHEA:16237"/>
        <dbReference type="Rhea" id="RHEA-COMP:10747"/>
        <dbReference type="Rhea" id="RHEA-COMP:10748"/>
        <dbReference type="ChEBI" id="CHEBI:83833"/>
        <dbReference type="ChEBI" id="CHEBI:83834"/>
        <dbReference type="EC" id="5.2.1.8"/>
    </reaction>
</comment>
<dbReference type="EMBL" id="REFO01000011">
    <property type="protein sequence ID" value="RMA97002.1"/>
    <property type="molecule type" value="Genomic_DNA"/>
</dbReference>
<dbReference type="InterPro" id="IPR001179">
    <property type="entry name" value="PPIase_FKBP_dom"/>
</dbReference>
<evidence type="ECO:0000256" key="3">
    <source>
        <dbReference type="ARBA" id="ARBA00006577"/>
    </source>
</evidence>
<evidence type="ECO:0000313" key="13">
    <source>
        <dbReference type="Proteomes" id="UP000280842"/>
    </source>
</evidence>
<comment type="subcellular location">
    <subcellularLocation>
        <location evidence="2">Cytoplasm</location>
    </subcellularLocation>
</comment>
<comment type="similarity">
    <text evidence="3 10">Belongs to the FKBP-type PPIase family.</text>
</comment>
<evidence type="ECO:0000259" key="11">
    <source>
        <dbReference type="PROSITE" id="PS50059"/>
    </source>
</evidence>
<dbReference type="Proteomes" id="UP000280842">
    <property type="component" value="Unassembled WGS sequence"/>
</dbReference>
<keyword evidence="7 9" id="KW-0413">Isomerase</keyword>
<keyword evidence="5 9" id="KW-0697">Rotamase</keyword>
<keyword evidence="13" id="KW-1185">Reference proteome</keyword>
<dbReference type="GO" id="GO:0005737">
    <property type="term" value="C:cytoplasm"/>
    <property type="evidence" value="ECO:0007669"/>
    <property type="project" value="UniProtKB-SubCell"/>
</dbReference>
<evidence type="ECO:0000313" key="12">
    <source>
        <dbReference type="EMBL" id="RMA97002.1"/>
    </source>
</evidence>
<gene>
    <name evidence="12" type="ORF">CLV39_0654</name>
</gene>
<dbReference type="InterPro" id="IPR046357">
    <property type="entry name" value="PPIase_dom_sf"/>
</dbReference>
<evidence type="ECO:0000256" key="10">
    <source>
        <dbReference type="RuleBase" id="RU003915"/>
    </source>
</evidence>
<evidence type="ECO:0000256" key="8">
    <source>
        <dbReference type="ARBA" id="ARBA00037071"/>
    </source>
</evidence>
<accession>A0A3M0C229</accession>
<evidence type="ECO:0000256" key="2">
    <source>
        <dbReference type="ARBA" id="ARBA00004496"/>
    </source>
</evidence>
<dbReference type="Pfam" id="PF00254">
    <property type="entry name" value="FKBP_C"/>
    <property type="match status" value="1"/>
</dbReference>
<name>A0A3M0C229_9AQUI</name>
<comment type="caution">
    <text evidence="12">The sequence shown here is derived from an EMBL/GenBank/DDBJ whole genome shotgun (WGS) entry which is preliminary data.</text>
</comment>
<evidence type="ECO:0000256" key="5">
    <source>
        <dbReference type="ARBA" id="ARBA00023110"/>
    </source>
</evidence>
<organism evidence="12 13">
    <name type="scientific">Hydrogenothermus marinus</name>
    <dbReference type="NCBI Taxonomy" id="133270"/>
    <lineage>
        <taxon>Bacteria</taxon>
        <taxon>Pseudomonadati</taxon>
        <taxon>Aquificota</taxon>
        <taxon>Aquificia</taxon>
        <taxon>Aquificales</taxon>
        <taxon>Hydrogenothermaceae</taxon>
        <taxon>Hydrogenothermus</taxon>
    </lineage>
</organism>
<dbReference type="OrthoDB" id="280278at2"/>
<keyword evidence="6" id="KW-0143">Chaperone</keyword>
<dbReference type="RefSeq" id="WP_121922796.1">
    <property type="nucleotide sequence ID" value="NZ_REFO01000011.1"/>
</dbReference>
<dbReference type="EC" id="5.2.1.8" evidence="10"/>
<sequence length="164" mass="18147">MTQEVSKNTVVSFNYTLKDKETGQVLDSSQMHGQPLTILAGKGEIIPGLEERMMGMKVGETKEIEVPAAEAYGEKDESLIQKVPREYFNDIPLEKGMPLQAQTPEGQIINMVVVDFDDNEVTVDMNHPLAGKDLVFEIEVVNVREATPDEILHGHAHGEGGHQH</sequence>
<dbReference type="SUPFAM" id="SSF54534">
    <property type="entry name" value="FKBP-like"/>
    <property type="match status" value="1"/>
</dbReference>
<evidence type="ECO:0000256" key="6">
    <source>
        <dbReference type="ARBA" id="ARBA00023186"/>
    </source>
</evidence>
<dbReference type="PANTHER" id="PTHR47861:SF3">
    <property type="entry name" value="FKBP-TYPE PEPTIDYL-PROLYL CIS-TRANS ISOMERASE SLYD"/>
    <property type="match status" value="1"/>
</dbReference>
<evidence type="ECO:0000256" key="4">
    <source>
        <dbReference type="ARBA" id="ARBA00022490"/>
    </source>
</evidence>
<protein>
    <recommendedName>
        <fullName evidence="10">Peptidyl-prolyl cis-trans isomerase</fullName>
        <ecNumber evidence="10">5.2.1.8</ecNumber>
    </recommendedName>
</protein>
<evidence type="ECO:0000256" key="7">
    <source>
        <dbReference type="ARBA" id="ARBA00023235"/>
    </source>
</evidence>
<dbReference type="AlphaFoldDB" id="A0A3M0C229"/>
<proteinExistence type="inferred from homology"/>
<dbReference type="GO" id="GO:0003755">
    <property type="term" value="F:peptidyl-prolyl cis-trans isomerase activity"/>
    <property type="evidence" value="ECO:0007669"/>
    <property type="project" value="UniProtKB-UniRule"/>
</dbReference>
<evidence type="ECO:0000256" key="1">
    <source>
        <dbReference type="ARBA" id="ARBA00000971"/>
    </source>
</evidence>
<evidence type="ECO:0000256" key="9">
    <source>
        <dbReference type="PROSITE-ProRule" id="PRU00277"/>
    </source>
</evidence>
<dbReference type="GO" id="GO:0042026">
    <property type="term" value="P:protein refolding"/>
    <property type="evidence" value="ECO:0007669"/>
    <property type="project" value="UniProtKB-ARBA"/>
</dbReference>